<proteinExistence type="predicted"/>
<name>A0ABS5U5Q7_9BACT</name>
<organism evidence="1 2">
    <name type="scientific">Pelotalea chapellei</name>
    <dbReference type="NCBI Taxonomy" id="44671"/>
    <lineage>
        <taxon>Bacteria</taxon>
        <taxon>Pseudomonadati</taxon>
        <taxon>Thermodesulfobacteriota</taxon>
        <taxon>Desulfuromonadia</taxon>
        <taxon>Geobacterales</taxon>
        <taxon>Geobacteraceae</taxon>
        <taxon>Pelotalea</taxon>
    </lineage>
</organism>
<protein>
    <submittedName>
        <fullName evidence="1">Uncharacterized protein</fullName>
    </submittedName>
</protein>
<sequence>MTQLHGLIVCPRVKFLFLESLQITDPLEMLKIAKGEALAEELEGDSTA</sequence>
<reference evidence="1 2" key="1">
    <citation type="submission" date="2021-05" db="EMBL/GenBank/DDBJ databases">
        <title>The draft genome of Geobacter chapellei DSM 13688.</title>
        <authorList>
            <person name="Xu Z."/>
            <person name="Masuda Y."/>
            <person name="Itoh H."/>
            <person name="Senoo K."/>
        </authorList>
    </citation>
    <scope>NUCLEOTIDE SEQUENCE [LARGE SCALE GENOMIC DNA]</scope>
    <source>
        <strain evidence="1 2">DSM 13688</strain>
    </source>
</reference>
<comment type="caution">
    <text evidence="1">The sequence shown here is derived from an EMBL/GenBank/DDBJ whole genome shotgun (WGS) entry which is preliminary data.</text>
</comment>
<evidence type="ECO:0000313" key="1">
    <source>
        <dbReference type="EMBL" id="MBT1070989.1"/>
    </source>
</evidence>
<keyword evidence="2" id="KW-1185">Reference proteome</keyword>
<dbReference type="EMBL" id="JAHDYS010000003">
    <property type="protein sequence ID" value="MBT1070989.1"/>
    <property type="molecule type" value="Genomic_DNA"/>
</dbReference>
<dbReference type="RefSeq" id="WP_214296700.1">
    <property type="nucleotide sequence ID" value="NZ_JAHDYS010000003.1"/>
</dbReference>
<gene>
    <name evidence="1" type="ORF">KJB30_04275</name>
</gene>
<dbReference type="Proteomes" id="UP000784128">
    <property type="component" value="Unassembled WGS sequence"/>
</dbReference>
<accession>A0ABS5U5Q7</accession>
<evidence type="ECO:0000313" key="2">
    <source>
        <dbReference type="Proteomes" id="UP000784128"/>
    </source>
</evidence>